<dbReference type="RefSeq" id="WP_193326510.1">
    <property type="nucleotide sequence ID" value="NZ_CP053291.1"/>
</dbReference>
<name>A0A7M1QUI0_9ACTO</name>
<organism evidence="1 2">
    <name type="scientific">Trueperella pecoris</name>
    <dbReference type="NCBI Taxonomy" id="2733571"/>
    <lineage>
        <taxon>Bacteria</taxon>
        <taxon>Bacillati</taxon>
        <taxon>Actinomycetota</taxon>
        <taxon>Actinomycetes</taxon>
        <taxon>Actinomycetales</taxon>
        <taxon>Actinomycetaceae</taxon>
        <taxon>Trueperella</taxon>
    </lineage>
</organism>
<accession>A0A7M1QUI0</accession>
<gene>
    <name evidence="1" type="ORF">INS88_00755</name>
</gene>
<evidence type="ECO:0000313" key="1">
    <source>
        <dbReference type="EMBL" id="QOR45802.1"/>
    </source>
</evidence>
<evidence type="ECO:0000313" key="2">
    <source>
        <dbReference type="Proteomes" id="UP000595053"/>
    </source>
</evidence>
<sequence>MLDQLIAPSSVPSLWWLIFGLCLVVMVTGVVFGLWLKDYTPKLKVSPVKVTDQERWVARIDDIVARHVAAGVGPGDQARALHLELATELRAILGERSQTDVSSWQVGRLAQVEEFREVAELIASWEVPSFAPQARADILAARERAVKVVLAW</sequence>
<proteinExistence type="predicted"/>
<dbReference type="EMBL" id="CP063213">
    <property type="protein sequence ID" value="QOR45802.1"/>
    <property type="molecule type" value="Genomic_DNA"/>
</dbReference>
<reference evidence="1 2" key="1">
    <citation type="submission" date="2020-10" db="EMBL/GenBank/DDBJ databases">
        <title>Trueperella pecoris sp. nov. isolated from bovine and porcine specimens.</title>
        <authorList>
            <person name="Schoenecker L."/>
            <person name="Schnydrig P."/>
            <person name="Brodard I."/>
            <person name="Thomann A."/>
            <person name="Hemphill A."/>
            <person name="Rodriguez-Campos S."/>
            <person name="Perreten V."/>
            <person name="Jores J."/>
            <person name="Kittl S."/>
        </authorList>
    </citation>
    <scope>NUCLEOTIDE SEQUENCE [LARGE SCALE GENOMIC DNA]</scope>
    <source>
        <strain evidence="1 2">15A0121</strain>
    </source>
</reference>
<dbReference type="AlphaFoldDB" id="A0A7M1QUI0"/>
<dbReference type="Proteomes" id="UP000595053">
    <property type="component" value="Chromosome"/>
</dbReference>
<keyword evidence="2" id="KW-1185">Reference proteome</keyword>
<accession>A0A8A5U5H4</accession>
<protein>
    <submittedName>
        <fullName evidence="1">Uncharacterized protein</fullName>
    </submittedName>
</protein>